<keyword evidence="5" id="KW-1185">Reference proteome</keyword>
<dbReference type="GO" id="GO:0004553">
    <property type="term" value="F:hydrolase activity, hydrolyzing O-glycosyl compounds"/>
    <property type="evidence" value="ECO:0007669"/>
    <property type="project" value="InterPro"/>
</dbReference>
<evidence type="ECO:0000313" key="4">
    <source>
        <dbReference type="EMBL" id="ROR95869.1"/>
    </source>
</evidence>
<dbReference type="OrthoDB" id="9762066at2"/>
<dbReference type="AlphaFoldDB" id="A0A3N2D7V3"/>
<keyword evidence="4" id="KW-0378">Hydrolase</keyword>
<proteinExistence type="inferred from homology"/>
<dbReference type="Proteomes" id="UP000275356">
    <property type="component" value="Unassembled WGS sequence"/>
</dbReference>
<dbReference type="SUPFAM" id="SSF49785">
    <property type="entry name" value="Galactose-binding domain-like"/>
    <property type="match status" value="1"/>
</dbReference>
<dbReference type="SUPFAM" id="SSF51445">
    <property type="entry name" value="(Trans)glycosidases"/>
    <property type="match status" value="1"/>
</dbReference>
<dbReference type="Gene3D" id="3.20.20.80">
    <property type="entry name" value="Glycosidases"/>
    <property type="match status" value="1"/>
</dbReference>
<accession>A0A3N2D7V3</accession>
<comment type="similarity">
    <text evidence="1">Belongs to the glycosyl hydrolase 2 family.</text>
</comment>
<dbReference type="InterPro" id="IPR006104">
    <property type="entry name" value="Glyco_hydro_2_N"/>
</dbReference>
<comment type="caution">
    <text evidence="4">The sequence shown here is derived from an EMBL/GenBank/DDBJ whole genome shotgun (WGS) entry which is preliminary data.</text>
</comment>
<dbReference type="Pfam" id="PF02836">
    <property type="entry name" value="Glyco_hydro_2_C"/>
    <property type="match status" value="1"/>
</dbReference>
<dbReference type="InterPro" id="IPR051913">
    <property type="entry name" value="GH2_Domain-Containing"/>
</dbReference>
<gene>
    <name evidence="4" type="ORF">EDD28_0432</name>
</gene>
<dbReference type="PANTHER" id="PTHR42732:SF3">
    <property type="entry name" value="HYDROLASE"/>
    <property type="match status" value="1"/>
</dbReference>
<dbReference type="PANTHER" id="PTHR42732">
    <property type="entry name" value="BETA-GALACTOSIDASE"/>
    <property type="match status" value="1"/>
</dbReference>
<evidence type="ECO:0000313" key="5">
    <source>
        <dbReference type="Proteomes" id="UP000275356"/>
    </source>
</evidence>
<evidence type="ECO:0000259" key="3">
    <source>
        <dbReference type="Pfam" id="PF02837"/>
    </source>
</evidence>
<evidence type="ECO:0000259" key="2">
    <source>
        <dbReference type="Pfam" id="PF02836"/>
    </source>
</evidence>
<name>A0A3N2D7V3_9MICO</name>
<dbReference type="RefSeq" id="WP_123738124.1">
    <property type="nucleotide sequence ID" value="NZ_RKHQ01000001.1"/>
</dbReference>
<dbReference type="EMBL" id="RKHQ01000001">
    <property type="protein sequence ID" value="ROR95869.1"/>
    <property type="molecule type" value="Genomic_DNA"/>
</dbReference>
<dbReference type="Pfam" id="PF02837">
    <property type="entry name" value="Glyco_hydro_2_N"/>
    <property type="match status" value="1"/>
</dbReference>
<dbReference type="InterPro" id="IPR008979">
    <property type="entry name" value="Galactose-bd-like_sf"/>
</dbReference>
<dbReference type="GO" id="GO:0005975">
    <property type="term" value="P:carbohydrate metabolic process"/>
    <property type="evidence" value="ECO:0007669"/>
    <property type="project" value="InterPro"/>
</dbReference>
<organism evidence="4 5">
    <name type="scientific">Salana multivorans</name>
    <dbReference type="NCBI Taxonomy" id="120377"/>
    <lineage>
        <taxon>Bacteria</taxon>
        <taxon>Bacillati</taxon>
        <taxon>Actinomycetota</taxon>
        <taxon>Actinomycetes</taxon>
        <taxon>Micrococcales</taxon>
        <taxon>Beutenbergiaceae</taxon>
        <taxon>Salana</taxon>
    </lineage>
</organism>
<dbReference type="InterPro" id="IPR006103">
    <property type="entry name" value="Glyco_hydro_2_cat"/>
</dbReference>
<feature type="domain" description="Glycoside hydrolase family 2 catalytic" evidence="2">
    <location>
        <begin position="301"/>
        <end position="458"/>
    </location>
</feature>
<reference evidence="4 5" key="1">
    <citation type="submission" date="2018-11" db="EMBL/GenBank/DDBJ databases">
        <title>Sequencing the genomes of 1000 actinobacteria strains.</title>
        <authorList>
            <person name="Klenk H.-P."/>
        </authorList>
    </citation>
    <scope>NUCLEOTIDE SEQUENCE [LARGE SCALE GENOMIC DNA]</scope>
    <source>
        <strain evidence="4 5">DSM 13521</strain>
    </source>
</reference>
<feature type="domain" description="Glycosyl hydrolases family 2 sugar binding" evidence="3">
    <location>
        <begin position="76"/>
        <end position="146"/>
    </location>
</feature>
<evidence type="ECO:0000256" key="1">
    <source>
        <dbReference type="ARBA" id="ARBA00007401"/>
    </source>
</evidence>
<sequence>MSPSPTPVPRPEYPRPDLDRSERWLALNGTWELQPDESGTLAPDGPADLPDRLASRITVPFAWSSEASGVHEPWLATAWYRRTVTVPDGWGADRVFLCFGAVHHEARVWVNGRLLAEHVGGYLPFDVDVTDALDADRAAEIVVRVHAPLDKRDLPHGKQRSLPSDDYDSVSFSPTSGIWQSVWLEPRAATHAAAVVAGGDSLTGFDVVVHVAGPRRADARVTIAWDPEAAADAGEAVASAVAAPVPVSGSTDDDGTARLRLDTPGAAPWHPDAPVLHRLRVTTESSDGVDRVTTWAGLRRVETRDGALWLNGERLYVRGVLDQGYWPRTGMTAPSDDALRHDLELAARAGFNLVRKHIKLEEPRWLHHADRLGMLVWAEPPSPGRHSAQGAAAFEEVAAGMVRRDGSHPAIVVWGLYNEEWGYDFGLHREPVWQDELAGLVARFRALDPTRPVVDNSGWHHVDTDLVDWHCYITDLPTWAEVTAGLTNGTRGSFPVPFPSGLWHERALHVEPRRVPPGAPVLNSEYGTGHTTVDRAWAMQWQTQELRRHDAGSGYVYCELTDVEHENAGIHFADRSLKDTGGLASSDVHAPTTLVVDVLPAAPGADIDPDRWPDALPVHVSHHGTRRLTGRLRARWTRPRGTVGAGLGDGAGVVDGPAMTVEPFVLSAPVALPVPRPDGPARLLVWFEGDDGTSHARAVVDAGSIERSEER</sequence>
<dbReference type="Gene3D" id="2.60.120.260">
    <property type="entry name" value="Galactose-binding domain-like"/>
    <property type="match status" value="1"/>
</dbReference>
<protein>
    <submittedName>
        <fullName evidence="4">Glycosyl hydrolase family 2</fullName>
    </submittedName>
</protein>
<dbReference type="InterPro" id="IPR017853">
    <property type="entry name" value="GH"/>
</dbReference>